<keyword evidence="1" id="KW-1133">Transmembrane helix</keyword>
<keyword evidence="1" id="KW-0812">Transmembrane</keyword>
<gene>
    <name evidence="2" type="ORF">RF55_12064</name>
</gene>
<evidence type="ECO:0000313" key="3">
    <source>
        <dbReference type="Proteomes" id="UP000036403"/>
    </source>
</evidence>
<dbReference type="Proteomes" id="UP000036403">
    <property type="component" value="Unassembled WGS sequence"/>
</dbReference>
<keyword evidence="3" id="KW-1185">Reference proteome</keyword>
<organism evidence="2 3">
    <name type="scientific">Lasius niger</name>
    <name type="common">Black garden ant</name>
    <dbReference type="NCBI Taxonomy" id="67767"/>
    <lineage>
        <taxon>Eukaryota</taxon>
        <taxon>Metazoa</taxon>
        <taxon>Ecdysozoa</taxon>
        <taxon>Arthropoda</taxon>
        <taxon>Hexapoda</taxon>
        <taxon>Insecta</taxon>
        <taxon>Pterygota</taxon>
        <taxon>Neoptera</taxon>
        <taxon>Endopterygota</taxon>
        <taxon>Hymenoptera</taxon>
        <taxon>Apocrita</taxon>
        <taxon>Aculeata</taxon>
        <taxon>Formicoidea</taxon>
        <taxon>Formicidae</taxon>
        <taxon>Formicinae</taxon>
        <taxon>Lasius</taxon>
        <taxon>Lasius</taxon>
    </lineage>
</organism>
<proteinExistence type="predicted"/>
<comment type="caution">
    <text evidence="2">The sequence shown here is derived from an EMBL/GenBank/DDBJ whole genome shotgun (WGS) entry which is preliminary data.</text>
</comment>
<feature type="transmembrane region" description="Helical" evidence="1">
    <location>
        <begin position="12"/>
        <end position="35"/>
    </location>
</feature>
<dbReference type="EMBL" id="LBMM01009030">
    <property type="protein sequence ID" value="KMQ88449.1"/>
    <property type="molecule type" value="Genomic_DNA"/>
</dbReference>
<dbReference type="PaxDb" id="67767-A0A0J7KE10"/>
<reference evidence="2 3" key="1">
    <citation type="submission" date="2015-04" db="EMBL/GenBank/DDBJ databases">
        <title>Lasius niger genome sequencing.</title>
        <authorList>
            <person name="Konorov E.A."/>
            <person name="Nikitin M.A."/>
            <person name="Kirill M.V."/>
            <person name="Chang P."/>
        </authorList>
    </citation>
    <scope>NUCLEOTIDE SEQUENCE [LARGE SCALE GENOMIC DNA]</scope>
    <source>
        <tissue evidence="2">Whole</tissue>
    </source>
</reference>
<protein>
    <submittedName>
        <fullName evidence="2">Uncharacterized protein</fullName>
    </submittedName>
</protein>
<evidence type="ECO:0000256" key="1">
    <source>
        <dbReference type="SAM" id="Phobius"/>
    </source>
</evidence>
<accession>A0A0J7KE10</accession>
<sequence>MRRSGARRSILALVAVAVVVDITVVVFVVAAATVATDDDDDDDDDDDAPRLASSYLKPIFGFRIRSTNAICIIYAGLLAQVSFVLVAVPR</sequence>
<evidence type="ECO:0000313" key="2">
    <source>
        <dbReference type="EMBL" id="KMQ88449.1"/>
    </source>
</evidence>
<name>A0A0J7KE10_LASNI</name>
<keyword evidence="1" id="KW-0472">Membrane</keyword>
<dbReference type="AlphaFoldDB" id="A0A0J7KE10"/>
<feature type="transmembrane region" description="Helical" evidence="1">
    <location>
        <begin position="67"/>
        <end position="88"/>
    </location>
</feature>